<dbReference type="InterPro" id="IPR025375">
    <property type="entry name" value="DUF4365"/>
</dbReference>
<gene>
    <name evidence="2" type="ORF">SAMN05192545_1283</name>
</gene>
<proteinExistence type="predicted"/>
<evidence type="ECO:0000313" key="2">
    <source>
        <dbReference type="EMBL" id="SDS37381.1"/>
    </source>
</evidence>
<keyword evidence="3" id="KW-1185">Reference proteome</keyword>
<name>A0ABY0UB09_9FLAO</name>
<evidence type="ECO:0000313" key="3">
    <source>
        <dbReference type="Proteomes" id="UP000199574"/>
    </source>
</evidence>
<dbReference type="EMBL" id="LT629754">
    <property type="protein sequence ID" value="SDS37381.1"/>
    <property type="molecule type" value="Genomic_DNA"/>
</dbReference>
<dbReference type="GeneID" id="90591926"/>
<dbReference type="Pfam" id="PF14280">
    <property type="entry name" value="DUF4365"/>
    <property type="match status" value="1"/>
</dbReference>
<dbReference type="Proteomes" id="UP000199574">
    <property type="component" value="Chromosome I"/>
</dbReference>
<evidence type="ECO:0000259" key="1">
    <source>
        <dbReference type="Pfam" id="PF14280"/>
    </source>
</evidence>
<accession>A0ABY0UB09</accession>
<sequence>MLKRPIRDRNRVLERNSRVFFENNIPQNWTLTVPSEDYGVDLIINVFEDQHPAYDFDVQLKASEKSIGGNFEKAILKISTYNYLINRLHVVMLIKYCEEEKEAYWILMSHIPVPNQNQKTFTVNIPKSNKITELDWETVKAYIKEVVDYKLCAGEQIKKIIKQRNG</sequence>
<protein>
    <recommendedName>
        <fullName evidence="1">DUF4365 domain-containing protein</fullName>
    </recommendedName>
</protein>
<feature type="domain" description="DUF4365" evidence="1">
    <location>
        <begin position="14"/>
        <end position="139"/>
    </location>
</feature>
<dbReference type="RefSeq" id="WP_091603975.1">
    <property type="nucleotide sequence ID" value="NZ_LT629754.1"/>
</dbReference>
<organism evidence="2 3">
    <name type="scientific">Maribacter dokdonensis</name>
    <dbReference type="NCBI Taxonomy" id="320912"/>
    <lineage>
        <taxon>Bacteria</taxon>
        <taxon>Pseudomonadati</taxon>
        <taxon>Bacteroidota</taxon>
        <taxon>Flavobacteriia</taxon>
        <taxon>Flavobacteriales</taxon>
        <taxon>Flavobacteriaceae</taxon>
        <taxon>Maribacter</taxon>
    </lineage>
</organism>
<reference evidence="2 3" key="1">
    <citation type="submission" date="2016-10" db="EMBL/GenBank/DDBJ databases">
        <authorList>
            <person name="Varghese N."/>
            <person name="Submissions S."/>
        </authorList>
    </citation>
    <scope>NUCLEOTIDE SEQUENCE [LARGE SCALE GENOMIC DNA]</scope>
    <source>
        <strain evidence="2 3">MAR_2009_60</strain>
    </source>
</reference>